<feature type="transmembrane region" description="Helical" evidence="1">
    <location>
        <begin position="15"/>
        <end position="34"/>
    </location>
</feature>
<name>A0ABW5NXP1_9FLAO</name>
<evidence type="ECO:0008006" key="4">
    <source>
        <dbReference type="Google" id="ProtNLM"/>
    </source>
</evidence>
<organism evidence="2 3">
    <name type="scientific">Flavobacterium suzhouense</name>
    <dbReference type="NCBI Taxonomy" id="1529638"/>
    <lineage>
        <taxon>Bacteria</taxon>
        <taxon>Pseudomonadati</taxon>
        <taxon>Bacteroidota</taxon>
        <taxon>Flavobacteriia</taxon>
        <taxon>Flavobacteriales</taxon>
        <taxon>Flavobacteriaceae</taxon>
        <taxon>Flavobacterium</taxon>
    </lineage>
</organism>
<evidence type="ECO:0000256" key="1">
    <source>
        <dbReference type="SAM" id="Phobius"/>
    </source>
</evidence>
<proteinExistence type="predicted"/>
<dbReference type="EMBL" id="JBHUMD010000030">
    <property type="protein sequence ID" value="MFD2603816.1"/>
    <property type="molecule type" value="Genomic_DNA"/>
</dbReference>
<keyword evidence="1" id="KW-1133">Transmembrane helix</keyword>
<keyword evidence="1" id="KW-0472">Membrane</keyword>
<reference evidence="3" key="1">
    <citation type="journal article" date="2019" name="Int. J. Syst. Evol. Microbiol.">
        <title>The Global Catalogue of Microorganisms (GCM) 10K type strain sequencing project: providing services to taxonomists for standard genome sequencing and annotation.</title>
        <authorList>
            <consortium name="The Broad Institute Genomics Platform"/>
            <consortium name="The Broad Institute Genome Sequencing Center for Infectious Disease"/>
            <person name="Wu L."/>
            <person name="Ma J."/>
        </authorList>
    </citation>
    <scope>NUCLEOTIDE SEQUENCE [LARGE SCALE GENOMIC DNA]</scope>
    <source>
        <strain evidence="3">KCTC 42107</strain>
    </source>
</reference>
<keyword evidence="1" id="KW-0812">Transmembrane</keyword>
<gene>
    <name evidence="2" type="ORF">ACFSR3_17255</name>
</gene>
<keyword evidence="3" id="KW-1185">Reference proteome</keyword>
<evidence type="ECO:0000313" key="2">
    <source>
        <dbReference type="EMBL" id="MFD2603816.1"/>
    </source>
</evidence>
<dbReference type="Proteomes" id="UP001597480">
    <property type="component" value="Unassembled WGS sequence"/>
</dbReference>
<comment type="caution">
    <text evidence="2">The sequence shown here is derived from an EMBL/GenBank/DDBJ whole genome shotgun (WGS) entry which is preliminary data.</text>
</comment>
<sequence>MKIKRVRKNLNKNKIFFETVFVFIASISAIYISFQANSIAENQGKIMEWENTPNLEIRKTQIYNDSLKIYDRTIWLVYNHNSKISNFDIEKDYSFLNFSFKNTTDSIRLPINNYINLGGRVYGTSEGLIYDFDDKYTGYSKYLLWNSLFDIGYLDIESYIKISYKTVLGKSEKKYFQILPSIKEIDSLNWSELERFHIKNNTETLYINNTTSNQLRIKLLKMRRKQ</sequence>
<protein>
    <recommendedName>
        <fullName evidence="4">GLPGLI family protein</fullName>
    </recommendedName>
</protein>
<dbReference type="RefSeq" id="WP_379822787.1">
    <property type="nucleotide sequence ID" value="NZ_JBHUMD010000030.1"/>
</dbReference>
<accession>A0ABW5NXP1</accession>
<evidence type="ECO:0000313" key="3">
    <source>
        <dbReference type="Proteomes" id="UP001597480"/>
    </source>
</evidence>